<name>A0A0N4VYM3_HAEPC</name>
<reference evidence="3" key="1">
    <citation type="submission" date="2017-02" db="UniProtKB">
        <authorList>
            <consortium name="WormBaseParasite"/>
        </authorList>
    </citation>
    <scope>IDENTIFICATION</scope>
</reference>
<dbReference type="WBParaSite" id="HPLM_0000239401-mRNA-1">
    <property type="protein sequence ID" value="HPLM_0000239401-mRNA-1"/>
    <property type="gene ID" value="HPLM_0000239401"/>
</dbReference>
<gene>
    <name evidence="1" type="ORF">HPLM_LOCUS2394</name>
</gene>
<dbReference type="EMBL" id="UZAF01004819">
    <property type="protein sequence ID" value="VDO14498.1"/>
    <property type="molecule type" value="Genomic_DNA"/>
</dbReference>
<dbReference type="Proteomes" id="UP000268014">
    <property type="component" value="Unassembled WGS sequence"/>
</dbReference>
<accession>A0A0N4VYM3</accession>
<evidence type="ECO:0000313" key="3">
    <source>
        <dbReference type="WBParaSite" id="HPLM_0000239401-mRNA-1"/>
    </source>
</evidence>
<protein>
    <submittedName>
        <fullName evidence="1 3">Uncharacterized protein</fullName>
    </submittedName>
</protein>
<proteinExistence type="predicted"/>
<reference evidence="1 2" key="2">
    <citation type="submission" date="2018-11" db="EMBL/GenBank/DDBJ databases">
        <authorList>
            <consortium name="Pathogen Informatics"/>
        </authorList>
    </citation>
    <scope>NUCLEOTIDE SEQUENCE [LARGE SCALE GENOMIC DNA]</scope>
    <source>
        <strain evidence="1 2">MHpl1</strain>
    </source>
</reference>
<keyword evidence="2" id="KW-1185">Reference proteome</keyword>
<evidence type="ECO:0000313" key="1">
    <source>
        <dbReference type="EMBL" id="VDO14498.1"/>
    </source>
</evidence>
<dbReference type="AlphaFoldDB" id="A0A0N4VYM3"/>
<organism evidence="3">
    <name type="scientific">Haemonchus placei</name>
    <name type="common">Barber's pole worm</name>
    <dbReference type="NCBI Taxonomy" id="6290"/>
    <lineage>
        <taxon>Eukaryota</taxon>
        <taxon>Metazoa</taxon>
        <taxon>Ecdysozoa</taxon>
        <taxon>Nematoda</taxon>
        <taxon>Chromadorea</taxon>
        <taxon>Rhabditida</taxon>
        <taxon>Rhabditina</taxon>
        <taxon>Rhabditomorpha</taxon>
        <taxon>Strongyloidea</taxon>
        <taxon>Trichostrongylidae</taxon>
        <taxon>Haemonchus</taxon>
    </lineage>
</organism>
<evidence type="ECO:0000313" key="2">
    <source>
        <dbReference type="Proteomes" id="UP000268014"/>
    </source>
</evidence>
<sequence>MLKHPPLIRVERKNSEKGERPLDFDSGRRRVSNDRLSKMSTFGKMLENVKKLFLIIFLVIRCDIHSFLSNFICHIGFFGLTCARLWHRVKSGVKKACRCQSLVVFRRKRALVNTRCYHTYCF</sequence>
<dbReference type="OrthoDB" id="408788at2759"/>